<dbReference type="InterPro" id="IPR036388">
    <property type="entry name" value="WH-like_DNA-bd_sf"/>
</dbReference>
<dbReference type="Pfam" id="PF03466">
    <property type="entry name" value="LysR_substrate"/>
    <property type="match status" value="1"/>
</dbReference>
<dbReference type="Pfam" id="PF00126">
    <property type="entry name" value="HTH_1"/>
    <property type="match status" value="1"/>
</dbReference>
<dbReference type="GO" id="GO:0003700">
    <property type="term" value="F:DNA-binding transcription factor activity"/>
    <property type="evidence" value="ECO:0007669"/>
    <property type="project" value="InterPro"/>
</dbReference>
<gene>
    <name evidence="6" type="ORF">GFB49_14420</name>
</gene>
<dbReference type="PROSITE" id="PS50931">
    <property type="entry name" value="HTH_LYSR"/>
    <property type="match status" value="1"/>
</dbReference>
<keyword evidence="4" id="KW-0804">Transcription</keyword>
<evidence type="ECO:0000256" key="4">
    <source>
        <dbReference type="ARBA" id="ARBA00023163"/>
    </source>
</evidence>
<dbReference type="AlphaFoldDB" id="A0A843YIN0"/>
<dbReference type="Gene3D" id="3.40.190.290">
    <property type="match status" value="1"/>
</dbReference>
<dbReference type="InterPro" id="IPR005119">
    <property type="entry name" value="LysR_subst-bd"/>
</dbReference>
<organism evidence="6 7">
    <name type="scientific">Tritonibacter litoralis</name>
    <dbReference type="NCBI Taxonomy" id="2662264"/>
    <lineage>
        <taxon>Bacteria</taxon>
        <taxon>Pseudomonadati</taxon>
        <taxon>Pseudomonadota</taxon>
        <taxon>Alphaproteobacteria</taxon>
        <taxon>Rhodobacterales</taxon>
        <taxon>Paracoccaceae</taxon>
        <taxon>Tritonibacter</taxon>
    </lineage>
</organism>
<comment type="similarity">
    <text evidence="1">Belongs to the LysR transcriptional regulatory family.</text>
</comment>
<protein>
    <submittedName>
        <fullName evidence="6">LysR family transcriptional regulator</fullName>
    </submittedName>
</protein>
<dbReference type="InterPro" id="IPR058163">
    <property type="entry name" value="LysR-type_TF_proteobact-type"/>
</dbReference>
<dbReference type="SUPFAM" id="SSF46785">
    <property type="entry name" value="Winged helix' DNA-binding domain"/>
    <property type="match status" value="1"/>
</dbReference>
<reference evidence="6 7" key="1">
    <citation type="submission" date="2019-10" db="EMBL/GenBank/DDBJ databases">
        <title>Epibacterium sp. nov., isolated from seawater.</title>
        <authorList>
            <person name="Zhang X."/>
            <person name="Li N."/>
        </authorList>
    </citation>
    <scope>NUCLEOTIDE SEQUENCE [LARGE SCALE GENOMIC DNA]</scope>
    <source>
        <strain evidence="6 7">SM1979</strain>
    </source>
</reference>
<dbReference type="PANTHER" id="PTHR30537">
    <property type="entry name" value="HTH-TYPE TRANSCRIPTIONAL REGULATOR"/>
    <property type="match status" value="1"/>
</dbReference>
<evidence type="ECO:0000256" key="2">
    <source>
        <dbReference type="ARBA" id="ARBA00023015"/>
    </source>
</evidence>
<dbReference type="FunFam" id="1.10.10.10:FF:000001">
    <property type="entry name" value="LysR family transcriptional regulator"/>
    <property type="match status" value="1"/>
</dbReference>
<proteinExistence type="inferred from homology"/>
<keyword evidence="3" id="KW-0238">DNA-binding</keyword>
<dbReference type="PANTHER" id="PTHR30537:SF5">
    <property type="entry name" value="HTH-TYPE TRANSCRIPTIONAL ACTIVATOR TTDR-RELATED"/>
    <property type="match status" value="1"/>
</dbReference>
<evidence type="ECO:0000259" key="5">
    <source>
        <dbReference type="PROSITE" id="PS50931"/>
    </source>
</evidence>
<evidence type="ECO:0000313" key="6">
    <source>
        <dbReference type="EMBL" id="MQQ09658.1"/>
    </source>
</evidence>
<dbReference type="Proteomes" id="UP000444174">
    <property type="component" value="Unassembled WGS sequence"/>
</dbReference>
<evidence type="ECO:0000256" key="1">
    <source>
        <dbReference type="ARBA" id="ARBA00009437"/>
    </source>
</evidence>
<dbReference type="GO" id="GO:0003677">
    <property type="term" value="F:DNA binding"/>
    <property type="evidence" value="ECO:0007669"/>
    <property type="project" value="UniProtKB-KW"/>
</dbReference>
<keyword evidence="2" id="KW-0805">Transcription regulation</keyword>
<keyword evidence="7" id="KW-1185">Reference proteome</keyword>
<comment type="caution">
    <text evidence="6">The sequence shown here is derived from an EMBL/GenBank/DDBJ whole genome shotgun (WGS) entry which is preliminary data.</text>
</comment>
<dbReference type="CDD" id="cd08422">
    <property type="entry name" value="PBP2_CrgA_like"/>
    <property type="match status" value="1"/>
</dbReference>
<accession>A0A843YIN0</accession>
<feature type="domain" description="HTH lysR-type" evidence="5">
    <location>
        <begin position="1"/>
        <end position="58"/>
    </location>
</feature>
<dbReference type="InterPro" id="IPR000847">
    <property type="entry name" value="LysR_HTH_N"/>
</dbReference>
<name>A0A843YIN0_9RHOB</name>
<dbReference type="EMBL" id="WIBF01000009">
    <property type="protein sequence ID" value="MQQ09658.1"/>
    <property type="molecule type" value="Genomic_DNA"/>
</dbReference>
<dbReference type="RefSeq" id="WP_153216634.1">
    <property type="nucleotide sequence ID" value="NZ_WIBF01000009.1"/>
</dbReference>
<dbReference type="Gene3D" id="1.10.10.10">
    <property type="entry name" value="Winged helix-like DNA-binding domain superfamily/Winged helix DNA-binding domain"/>
    <property type="match status" value="1"/>
</dbReference>
<evidence type="ECO:0000256" key="3">
    <source>
        <dbReference type="ARBA" id="ARBA00023125"/>
    </source>
</evidence>
<evidence type="ECO:0000313" key="7">
    <source>
        <dbReference type="Proteomes" id="UP000444174"/>
    </source>
</evidence>
<dbReference type="InterPro" id="IPR036390">
    <property type="entry name" value="WH_DNA-bd_sf"/>
</dbReference>
<sequence length="299" mass="32831">MDDQLIRTTLRVAREGSFAAAARVTGVDPSSISRQVAALEQALGIRVFERTTRRLTLTEAGRIYLDRVTAALDAIDEAADAAREAMSEPSGRLRVTASVAFGERWLVPKLTEFRAKYPQIELELRLTDRVMDLSGEGIDLALRLGPPPERGAMVAAKLFDTSYRVVASPQYLARAGRPQTPADLQHHDGLLFDLPAFQNNWSFRARAGGPVVPAAPRAVMTISNALALRRAALCHLGVALLADWTIDADLRSGALIDLFPHHTVSAGQFNSAAWILYVSRDYVPARLRVFIDHLKQKGR</sequence>
<dbReference type="SUPFAM" id="SSF53850">
    <property type="entry name" value="Periplasmic binding protein-like II"/>
    <property type="match status" value="1"/>
</dbReference>